<protein>
    <submittedName>
        <fullName evidence="2">Uncharacterized protein</fullName>
    </submittedName>
</protein>
<sequence>MLILTHHPSITALTATPVQHSAVWGPLTSLVIVRCLLPRCSCQTLSELQACTCAFYPGVPDKPCLNYPNRMEDKQKMRKKTVQRKRKLDITLSTESSHGSKRVKIKSKSDGYNYKILTAYNSHGLHLCFMSEHDDEVSTSTESPDTIRTGDDQSDRGMKSGSKKA</sequence>
<reference evidence="2 3" key="1">
    <citation type="submission" date="2024-04" db="EMBL/GenBank/DDBJ databases">
        <authorList>
            <consortium name="Genoscope - CEA"/>
            <person name="William W."/>
        </authorList>
    </citation>
    <scope>NUCLEOTIDE SEQUENCE [LARGE SCALE GENOMIC DNA]</scope>
</reference>
<feature type="region of interest" description="Disordered" evidence="1">
    <location>
        <begin position="136"/>
        <end position="165"/>
    </location>
</feature>
<accession>A0AAV2I3V9</accession>
<dbReference type="Proteomes" id="UP001497497">
    <property type="component" value="Unassembled WGS sequence"/>
</dbReference>
<comment type="caution">
    <text evidence="2">The sequence shown here is derived from an EMBL/GenBank/DDBJ whole genome shotgun (WGS) entry which is preliminary data.</text>
</comment>
<evidence type="ECO:0000256" key="1">
    <source>
        <dbReference type="SAM" id="MobiDB-lite"/>
    </source>
</evidence>
<organism evidence="2 3">
    <name type="scientific">Lymnaea stagnalis</name>
    <name type="common">Great pond snail</name>
    <name type="synonym">Helix stagnalis</name>
    <dbReference type="NCBI Taxonomy" id="6523"/>
    <lineage>
        <taxon>Eukaryota</taxon>
        <taxon>Metazoa</taxon>
        <taxon>Spiralia</taxon>
        <taxon>Lophotrochozoa</taxon>
        <taxon>Mollusca</taxon>
        <taxon>Gastropoda</taxon>
        <taxon>Heterobranchia</taxon>
        <taxon>Euthyneura</taxon>
        <taxon>Panpulmonata</taxon>
        <taxon>Hygrophila</taxon>
        <taxon>Lymnaeoidea</taxon>
        <taxon>Lymnaeidae</taxon>
        <taxon>Lymnaea</taxon>
    </lineage>
</organism>
<keyword evidence="3" id="KW-1185">Reference proteome</keyword>
<evidence type="ECO:0000313" key="2">
    <source>
        <dbReference type="EMBL" id="CAL1540091.1"/>
    </source>
</evidence>
<dbReference type="AlphaFoldDB" id="A0AAV2I3V9"/>
<gene>
    <name evidence="2" type="ORF">GSLYS_00013824001</name>
</gene>
<name>A0AAV2I3V9_LYMST</name>
<evidence type="ECO:0000313" key="3">
    <source>
        <dbReference type="Proteomes" id="UP001497497"/>
    </source>
</evidence>
<dbReference type="EMBL" id="CAXITT010000370">
    <property type="protein sequence ID" value="CAL1540091.1"/>
    <property type="molecule type" value="Genomic_DNA"/>
</dbReference>
<feature type="compositionally biased region" description="Basic and acidic residues" evidence="1">
    <location>
        <begin position="148"/>
        <end position="158"/>
    </location>
</feature>
<proteinExistence type="predicted"/>